<organism evidence="2 3">
    <name type="scientific">Mycobacterium gallinarum</name>
    <dbReference type="NCBI Taxonomy" id="39689"/>
    <lineage>
        <taxon>Bacteria</taxon>
        <taxon>Bacillati</taxon>
        <taxon>Actinomycetota</taxon>
        <taxon>Actinomycetes</taxon>
        <taxon>Mycobacteriales</taxon>
        <taxon>Mycobacteriaceae</taxon>
        <taxon>Mycobacterium</taxon>
    </lineage>
</organism>
<dbReference type="Proteomes" id="UP000465785">
    <property type="component" value="Chromosome"/>
</dbReference>
<dbReference type="KEGG" id="mgau:MGALJ_15980"/>
<proteinExistence type="predicted"/>
<gene>
    <name evidence="2" type="ORF">MGALJ_15980</name>
</gene>
<feature type="compositionally biased region" description="Polar residues" evidence="1">
    <location>
        <begin position="1"/>
        <end position="12"/>
    </location>
</feature>
<evidence type="ECO:0000313" key="2">
    <source>
        <dbReference type="EMBL" id="BBY91929.1"/>
    </source>
</evidence>
<name>A0A9W4FEH4_9MYCO</name>
<dbReference type="RefSeq" id="WP_163728228.1">
    <property type="nucleotide sequence ID" value="NZ_AP022601.1"/>
</dbReference>
<accession>A0A9W4FEH4</accession>
<keyword evidence="3" id="KW-1185">Reference proteome</keyword>
<evidence type="ECO:0008006" key="4">
    <source>
        <dbReference type="Google" id="ProtNLM"/>
    </source>
</evidence>
<evidence type="ECO:0000313" key="3">
    <source>
        <dbReference type="Proteomes" id="UP000465785"/>
    </source>
</evidence>
<feature type="region of interest" description="Disordered" evidence="1">
    <location>
        <begin position="1"/>
        <end position="23"/>
    </location>
</feature>
<sequence length="163" mass="17855">MKRGATTQTVARQITPPPGTRSASTLGRVDYEDAFVVDVCEPSALSAEQWMRTILEGAPAAVRLQLLSGWSALGLRVSLPKADRSVLGWQIRTADPDFVLLGAESRLGMPAELLLRRATDRLLFATFVRHDNALVRALWAPVVPTHVRMVQELLARVGSDVRS</sequence>
<reference evidence="2 3" key="1">
    <citation type="journal article" date="2019" name="Emerg. Microbes Infect.">
        <title>Comprehensive subspecies identification of 175 nontuberculous mycobacteria species based on 7547 genomic profiles.</title>
        <authorList>
            <person name="Matsumoto Y."/>
            <person name="Kinjo T."/>
            <person name="Motooka D."/>
            <person name="Nabeya D."/>
            <person name="Jung N."/>
            <person name="Uechi K."/>
            <person name="Horii T."/>
            <person name="Iida T."/>
            <person name="Fujita J."/>
            <person name="Nakamura S."/>
        </authorList>
    </citation>
    <scope>NUCLEOTIDE SEQUENCE [LARGE SCALE GENOMIC DNA]</scope>
    <source>
        <strain evidence="2 3">JCM 6399</strain>
    </source>
</reference>
<evidence type="ECO:0000256" key="1">
    <source>
        <dbReference type="SAM" id="MobiDB-lite"/>
    </source>
</evidence>
<protein>
    <recommendedName>
        <fullName evidence="4">DUF2867 domain-containing protein</fullName>
    </recommendedName>
</protein>
<dbReference type="AlphaFoldDB" id="A0A9W4FEH4"/>
<dbReference type="EMBL" id="AP022601">
    <property type="protein sequence ID" value="BBY91929.1"/>
    <property type="molecule type" value="Genomic_DNA"/>
</dbReference>